<accession>A0ABP5G2S6</accession>
<evidence type="ECO:0000256" key="5">
    <source>
        <dbReference type="SAM" id="SignalP"/>
    </source>
</evidence>
<keyword evidence="4" id="KW-0812">Transmembrane</keyword>
<evidence type="ECO:0000256" key="1">
    <source>
        <dbReference type="ARBA" id="ARBA00022729"/>
    </source>
</evidence>
<dbReference type="InterPro" id="IPR014756">
    <property type="entry name" value="Ig_E-set"/>
</dbReference>
<feature type="chain" id="PRO_5046026308" description="CopC domain-containing protein" evidence="5">
    <location>
        <begin position="30"/>
        <end position="224"/>
    </location>
</feature>
<dbReference type="Pfam" id="PF04234">
    <property type="entry name" value="CopC"/>
    <property type="match status" value="1"/>
</dbReference>
<organism evidence="7 8">
    <name type="scientific">Agromyces tropicus</name>
    <dbReference type="NCBI Taxonomy" id="555371"/>
    <lineage>
        <taxon>Bacteria</taxon>
        <taxon>Bacillati</taxon>
        <taxon>Actinomycetota</taxon>
        <taxon>Actinomycetes</taxon>
        <taxon>Micrococcales</taxon>
        <taxon>Microbacteriaceae</taxon>
        <taxon>Agromyces</taxon>
    </lineage>
</organism>
<evidence type="ECO:0000256" key="4">
    <source>
        <dbReference type="SAM" id="Phobius"/>
    </source>
</evidence>
<dbReference type="Proteomes" id="UP001501196">
    <property type="component" value="Unassembled WGS sequence"/>
</dbReference>
<keyword evidence="4" id="KW-1133">Transmembrane helix</keyword>
<evidence type="ECO:0000256" key="2">
    <source>
        <dbReference type="ARBA" id="ARBA00023008"/>
    </source>
</evidence>
<keyword evidence="2" id="KW-0186">Copper</keyword>
<dbReference type="RefSeq" id="WP_344373052.1">
    <property type="nucleotide sequence ID" value="NZ_BAAAPW010000002.1"/>
</dbReference>
<name>A0ABP5G2S6_9MICO</name>
<proteinExistence type="predicted"/>
<evidence type="ECO:0000313" key="7">
    <source>
        <dbReference type="EMBL" id="GAA2036472.1"/>
    </source>
</evidence>
<protein>
    <recommendedName>
        <fullName evidence="6">CopC domain-containing protein</fullName>
    </recommendedName>
</protein>
<dbReference type="InterPro" id="IPR007348">
    <property type="entry name" value="CopC_dom"/>
</dbReference>
<gene>
    <name evidence="7" type="ORF">GCM10009819_21340</name>
</gene>
<dbReference type="InterPro" id="IPR014755">
    <property type="entry name" value="Cu-Rt/internalin_Ig-like"/>
</dbReference>
<evidence type="ECO:0000313" key="8">
    <source>
        <dbReference type="Proteomes" id="UP001501196"/>
    </source>
</evidence>
<feature type="transmembrane region" description="Helical" evidence="4">
    <location>
        <begin position="174"/>
        <end position="195"/>
    </location>
</feature>
<feature type="domain" description="CopC" evidence="6">
    <location>
        <begin position="30"/>
        <end position="123"/>
    </location>
</feature>
<feature type="region of interest" description="Disordered" evidence="3">
    <location>
        <begin position="201"/>
        <end position="224"/>
    </location>
</feature>
<keyword evidence="4" id="KW-0472">Membrane</keyword>
<sequence length="224" mass="21896">MAPRHLPVAAGALLAAAAVIAGPAVPAFAHNTVIAISPDDGDTVTAQPGTVSLETNDALLDADGAGAMDVIGPDGRHYAIECPTITGPVASVAADLGPAGEYTVVWRVVSADGHPISGDFSFDWQPADGEVLAEGADEAVCETAGGSDAVGPGDAVGSADDEADAAGASAATDLLWIGAGVLAVLVAAGVALLFVRRRPEAAEAHDDGEATTGSDGPRGPSAEA</sequence>
<evidence type="ECO:0000259" key="6">
    <source>
        <dbReference type="Pfam" id="PF04234"/>
    </source>
</evidence>
<reference evidence="8" key="1">
    <citation type="journal article" date="2019" name="Int. J. Syst. Evol. Microbiol.">
        <title>The Global Catalogue of Microorganisms (GCM) 10K type strain sequencing project: providing services to taxonomists for standard genome sequencing and annotation.</title>
        <authorList>
            <consortium name="The Broad Institute Genomics Platform"/>
            <consortium name="The Broad Institute Genome Sequencing Center for Infectious Disease"/>
            <person name="Wu L."/>
            <person name="Ma J."/>
        </authorList>
    </citation>
    <scope>NUCLEOTIDE SEQUENCE [LARGE SCALE GENOMIC DNA]</scope>
    <source>
        <strain evidence="8">JCM 15672</strain>
    </source>
</reference>
<comment type="caution">
    <text evidence="7">The sequence shown here is derived from an EMBL/GenBank/DDBJ whole genome shotgun (WGS) entry which is preliminary data.</text>
</comment>
<dbReference type="EMBL" id="BAAAPW010000002">
    <property type="protein sequence ID" value="GAA2036472.1"/>
    <property type="molecule type" value="Genomic_DNA"/>
</dbReference>
<dbReference type="Gene3D" id="2.60.40.1220">
    <property type="match status" value="1"/>
</dbReference>
<keyword evidence="1 5" id="KW-0732">Signal</keyword>
<feature type="signal peptide" evidence="5">
    <location>
        <begin position="1"/>
        <end position="29"/>
    </location>
</feature>
<keyword evidence="8" id="KW-1185">Reference proteome</keyword>
<evidence type="ECO:0000256" key="3">
    <source>
        <dbReference type="SAM" id="MobiDB-lite"/>
    </source>
</evidence>
<dbReference type="SUPFAM" id="SSF81296">
    <property type="entry name" value="E set domains"/>
    <property type="match status" value="1"/>
</dbReference>